<dbReference type="EMBL" id="KC960018">
    <property type="protein sequence ID" value="AGS47954.1"/>
    <property type="molecule type" value="Genomic_DNA"/>
</dbReference>
<evidence type="ECO:0000313" key="1">
    <source>
        <dbReference type="EMBL" id="AGS47954.1"/>
    </source>
</evidence>
<evidence type="ECO:0000313" key="2">
    <source>
        <dbReference type="EMBL" id="QWV59623.1"/>
    </source>
</evidence>
<reference evidence="2" key="2">
    <citation type="submission" date="2021-06" db="EMBL/GenBank/DDBJ databases">
        <authorList>
            <person name="Xiao Q."/>
            <person name="Zhang X.X."/>
            <person name="Tang M.J."/>
        </authorList>
    </citation>
    <scope>NUCLEOTIDE SEQUENCE</scope>
    <source>
        <strain evidence="2">QF4</strain>
    </source>
</reference>
<dbReference type="EMBL" id="MZ394738">
    <property type="protein sequence ID" value="QWV59623.1"/>
    <property type="molecule type" value="Genomic_DNA"/>
</dbReference>
<accession>S5TRI5</accession>
<protein>
    <submittedName>
        <fullName evidence="1">Uncharacterized protein</fullName>
    </submittedName>
</protein>
<organism evidence="1">
    <name type="scientific">Ectropis obliqua nucleopolyhedrovirus</name>
    <dbReference type="NCBI Taxonomy" id="59376"/>
    <lineage>
        <taxon>Viruses</taxon>
        <taxon>Viruses incertae sedis</taxon>
        <taxon>Naldaviricetes</taxon>
        <taxon>Lefavirales</taxon>
        <taxon>Baculoviridae</taxon>
        <taxon>Alphabaculovirus</taxon>
        <taxon>Alphabaculovirus ecobliquae</taxon>
    </lineage>
</organism>
<reference evidence="1" key="1">
    <citation type="submission" date="2013-04" db="EMBL/GenBank/DDBJ databases">
        <authorList>
            <person name="Chen J."/>
            <person name="Hu Y."/>
            <person name="Yin Y."/>
            <person name="Wang B."/>
            <person name="Zhu Y."/>
        </authorList>
    </citation>
    <scope>NUCLEOTIDE SEQUENCE</scope>
    <source>
        <strain evidence="1">Unioasis 1</strain>
    </source>
</reference>
<proteinExistence type="predicted"/>
<name>S5TRI5_9ABAC</name>
<gene>
    <name evidence="2" type="ORF">QF4000037</name>
    <name evidence="1" type="ORF">wdlz-06GM120</name>
</gene>
<sequence>MSSNLCPESVEKKRTEIIRKSSDGDIYKKTALEIDYDKVYVCEAMLYIQLPKTKKINLGKMCIDCYHYKFREPKSRYLLSIVKKHEMKNLSDKNLIQIKCTLCKNDMVRHWPISSCQDCYDVCNIIYSKEIHNRNVITVHDDETKIEYSKYCDKNIIVLEDEDDDCGTKPKFSGNVGDAKIVLDIDDDDNNNLSSGSEFKMSRVDKIEKDIFNKMRIAKEQSDRLAKKRRNID</sequence>